<feature type="transmembrane region" description="Helical" evidence="2">
    <location>
        <begin position="244"/>
        <end position="263"/>
    </location>
</feature>
<name>A0A4U0XXP3_9PEZI</name>
<feature type="transmembrane region" description="Helical" evidence="2">
    <location>
        <begin position="54"/>
        <end position="79"/>
    </location>
</feature>
<feature type="region of interest" description="Disordered" evidence="1">
    <location>
        <begin position="280"/>
        <end position="311"/>
    </location>
</feature>
<dbReference type="PANTHER" id="PTHR39614:SF2">
    <property type="entry name" value="INTEGRAL MEMBRANE PROTEIN"/>
    <property type="match status" value="1"/>
</dbReference>
<feature type="transmembrane region" description="Helical" evidence="2">
    <location>
        <begin position="135"/>
        <end position="156"/>
    </location>
</feature>
<dbReference type="AlphaFoldDB" id="A0A4U0XXP3"/>
<dbReference type="EMBL" id="NAJQ01000071">
    <property type="protein sequence ID" value="TKA80393.1"/>
    <property type="molecule type" value="Genomic_DNA"/>
</dbReference>
<proteinExistence type="predicted"/>
<protein>
    <submittedName>
        <fullName evidence="3">Uncharacterized protein</fullName>
    </submittedName>
</protein>
<keyword evidence="2" id="KW-1133">Transmembrane helix</keyword>
<keyword evidence="2" id="KW-0472">Membrane</keyword>
<feature type="transmembrane region" description="Helical" evidence="2">
    <location>
        <begin position="20"/>
        <end position="42"/>
    </location>
</feature>
<keyword evidence="4" id="KW-1185">Reference proteome</keyword>
<keyword evidence="2" id="KW-0812">Transmembrane</keyword>
<accession>A0A4U0XXP3</accession>
<feature type="transmembrane region" description="Helical" evidence="2">
    <location>
        <begin position="168"/>
        <end position="193"/>
    </location>
</feature>
<organism evidence="3 4">
    <name type="scientific">Friedmanniomyces simplex</name>
    <dbReference type="NCBI Taxonomy" id="329884"/>
    <lineage>
        <taxon>Eukaryota</taxon>
        <taxon>Fungi</taxon>
        <taxon>Dikarya</taxon>
        <taxon>Ascomycota</taxon>
        <taxon>Pezizomycotina</taxon>
        <taxon>Dothideomycetes</taxon>
        <taxon>Dothideomycetidae</taxon>
        <taxon>Mycosphaerellales</taxon>
        <taxon>Teratosphaeriaceae</taxon>
        <taxon>Friedmanniomyces</taxon>
    </lineage>
</organism>
<dbReference type="Proteomes" id="UP000309340">
    <property type="component" value="Unassembled WGS sequence"/>
</dbReference>
<evidence type="ECO:0000256" key="1">
    <source>
        <dbReference type="SAM" id="MobiDB-lite"/>
    </source>
</evidence>
<feature type="transmembrane region" description="Helical" evidence="2">
    <location>
        <begin position="205"/>
        <end position="224"/>
    </location>
</feature>
<comment type="caution">
    <text evidence="3">The sequence shown here is derived from an EMBL/GenBank/DDBJ whole genome shotgun (WGS) entry which is preliminary data.</text>
</comment>
<gene>
    <name evidence="3" type="ORF">B0A55_01915</name>
</gene>
<sequence>MAAVLPRAQTLPSIGHNGQVVTVIVAFTVTVVVLCLLTRLIMRWPWKKLMSRNDYLALAATCFAVCNAIALCVAVQHGLGDEPSTLSDRKAVNIRKAVLVSHLFYYLCASCAITSVVEFLFQIKGPARVPLLDVLRYLSPIWGLTGTILMAAFIGVTDAHSSTKLPPAAFITLVVVGCIIELATFVAAAMVTIPLQTSRTKRAHVLLGFSPSFVVIACFITSAVVLPNNPLAANVITSTIDFEVATELTLLFLIIYCTAAPLFQIGRRFQTGYNAPIIDNNHTMSGSNSGTRKLTTNNDSSRNNHSGNAYDMSNVTASKLANKRYVSSVSAQDRLEREADARLQRARRERRASGDAADGESMASDSSQKIIIRRTVEQTSTQL</sequence>
<dbReference type="OrthoDB" id="5273647at2759"/>
<reference evidence="3 4" key="1">
    <citation type="submission" date="2017-03" db="EMBL/GenBank/DDBJ databases">
        <title>Genomes of endolithic fungi from Antarctica.</title>
        <authorList>
            <person name="Coleine C."/>
            <person name="Masonjones S."/>
            <person name="Stajich J.E."/>
        </authorList>
    </citation>
    <scope>NUCLEOTIDE SEQUENCE [LARGE SCALE GENOMIC DNA]</scope>
    <source>
        <strain evidence="3 4">CCFEE 5184</strain>
    </source>
</reference>
<dbReference type="PANTHER" id="PTHR39614">
    <property type="entry name" value="INTEGRAL MEMBRANE PROTEIN"/>
    <property type="match status" value="1"/>
</dbReference>
<feature type="region of interest" description="Disordered" evidence="1">
    <location>
        <begin position="336"/>
        <end position="383"/>
    </location>
</feature>
<evidence type="ECO:0000313" key="3">
    <source>
        <dbReference type="EMBL" id="TKA80393.1"/>
    </source>
</evidence>
<evidence type="ECO:0000313" key="4">
    <source>
        <dbReference type="Proteomes" id="UP000309340"/>
    </source>
</evidence>
<feature type="transmembrane region" description="Helical" evidence="2">
    <location>
        <begin position="103"/>
        <end position="123"/>
    </location>
</feature>
<evidence type="ECO:0000256" key="2">
    <source>
        <dbReference type="SAM" id="Phobius"/>
    </source>
</evidence>